<gene>
    <name evidence="1" type="ORF">Selli2_16610</name>
</gene>
<reference evidence="1" key="2">
    <citation type="submission" date="2022-11" db="EMBL/GenBank/DDBJ databases">
        <title>Draft genome sequence of Sellimonas catena strain 18CBH55.</title>
        <authorList>
            <person name="Hisatomi A."/>
            <person name="Ohkuma M."/>
            <person name="Sakamoto M."/>
        </authorList>
    </citation>
    <scope>NUCLEOTIDE SEQUENCE</scope>
    <source>
        <strain evidence="1">18CBH55</strain>
    </source>
</reference>
<protein>
    <recommendedName>
        <fullName evidence="3">Peptidase C39-like domain-containing protein</fullName>
    </recommendedName>
</protein>
<reference evidence="1" key="3">
    <citation type="journal article" date="2023" name="Int. J. Syst. Evol. Microbiol.">
        <title>Sellimonas catena sp. nov., isolated from human faeces.</title>
        <authorList>
            <person name="Hisatomi A."/>
            <person name="Ohkuma M."/>
            <person name="Sakamoto M."/>
        </authorList>
    </citation>
    <scope>NUCLEOTIDE SEQUENCE</scope>
    <source>
        <strain evidence="1">18CBH55</strain>
    </source>
</reference>
<name>A0A9W6CCU1_9FIRM</name>
<proteinExistence type="predicted"/>
<reference evidence="1" key="1">
    <citation type="submission" date="2022-11" db="EMBL/GenBank/DDBJ databases">
        <title>Draft genome sequence of Sellimonas catena strain 18CBH55.</title>
        <authorList>
            <person name="Atsushi H."/>
            <person name="Moriya O."/>
            <person name="Mitsuo S."/>
        </authorList>
    </citation>
    <scope>NUCLEOTIDE SEQUENCE</scope>
    <source>
        <strain evidence="1">18CBH55</strain>
    </source>
</reference>
<accession>A0A9W6CCU1</accession>
<evidence type="ECO:0000313" key="2">
    <source>
        <dbReference type="Proteomes" id="UP001145094"/>
    </source>
</evidence>
<dbReference type="AlphaFoldDB" id="A0A9W6CCU1"/>
<evidence type="ECO:0008006" key="3">
    <source>
        <dbReference type="Google" id="ProtNLM"/>
    </source>
</evidence>
<evidence type="ECO:0000313" key="1">
    <source>
        <dbReference type="EMBL" id="GLG90234.1"/>
    </source>
</evidence>
<dbReference type="EMBL" id="BSCH01000009">
    <property type="protein sequence ID" value="GLG90234.1"/>
    <property type="molecule type" value="Genomic_DNA"/>
</dbReference>
<organism evidence="1 2">
    <name type="scientific">Sellimonas catena</name>
    <dbReference type="NCBI Taxonomy" id="2994035"/>
    <lineage>
        <taxon>Bacteria</taxon>
        <taxon>Bacillati</taxon>
        <taxon>Bacillota</taxon>
        <taxon>Clostridia</taxon>
        <taxon>Lachnospirales</taxon>
        <taxon>Lachnospiraceae</taxon>
        <taxon>Sellimonas</taxon>
    </lineage>
</organism>
<comment type="caution">
    <text evidence="1">The sequence shown here is derived from an EMBL/GenBank/DDBJ whole genome shotgun (WGS) entry which is preliminary data.</text>
</comment>
<dbReference type="RefSeq" id="WP_281845103.1">
    <property type="nucleotide sequence ID" value="NZ_BSCH01000009.1"/>
</dbReference>
<dbReference type="Proteomes" id="UP001145094">
    <property type="component" value="Unassembled WGS sequence"/>
</dbReference>
<dbReference type="Gene3D" id="3.90.70.10">
    <property type="entry name" value="Cysteine proteinases"/>
    <property type="match status" value="1"/>
</dbReference>
<sequence>MYNLAMREVAKSHISQVLSIERGGKKRQNQFEEMSKINRKKWLLVPVAVWVTMDYAPPSYSDSYTWILPDGEEYVPYTNLHCVVLTGEEYGQYRVADPINGWQTVEKETFWSSFDAVGRRAVTIAGNEEALA</sequence>